<evidence type="ECO:0000313" key="2">
    <source>
        <dbReference type="EMBL" id="KAJ7365352.1"/>
    </source>
</evidence>
<dbReference type="EMBL" id="MU827303">
    <property type="protein sequence ID" value="KAJ7365352.1"/>
    <property type="molecule type" value="Genomic_DNA"/>
</dbReference>
<proteinExistence type="predicted"/>
<dbReference type="InterPro" id="IPR015424">
    <property type="entry name" value="PyrdxlP-dep_Trfase"/>
</dbReference>
<protein>
    <recommendedName>
        <fullName evidence="1">Aminotransferase class I/classII large domain-containing protein</fullName>
    </recommendedName>
</protein>
<gene>
    <name evidence="2" type="ORF">OS493_005458</name>
</gene>
<reference evidence="2" key="1">
    <citation type="submission" date="2023-01" db="EMBL/GenBank/DDBJ databases">
        <title>Genome assembly of the deep-sea coral Lophelia pertusa.</title>
        <authorList>
            <person name="Herrera S."/>
            <person name="Cordes E."/>
        </authorList>
    </citation>
    <scope>NUCLEOTIDE SEQUENCE</scope>
    <source>
        <strain evidence="2">USNM1676648</strain>
        <tissue evidence="2">Polyp</tissue>
    </source>
</reference>
<dbReference type="PANTHER" id="PTHR42858">
    <property type="entry name" value="AMINOTRANSFERASE"/>
    <property type="match status" value="1"/>
</dbReference>
<feature type="domain" description="Aminotransferase class I/classII large" evidence="1">
    <location>
        <begin position="33"/>
        <end position="156"/>
    </location>
</feature>
<dbReference type="OrthoDB" id="7042322at2759"/>
<comment type="caution">
    <text evidence="2">The sequence shown here is derived from an EMBL/GenBank/DDBJ whole genome shotgun (WGS) entry which is preliminary data.</text>
</comment>
<dbReference type="GO" id="GO:0047536">
    <property type="term" value="F:2-aminoadipate transaminase activity"/>
    <property type="evidence" value="ECO:0007669"/>
    <property type="project" value="TreeGrafter"/>
</dbReference>
<evidence type="ECO:0000259" key="1">
    <source>
        <dbReference type="Pfam" id="PF00155"/>
    </source>
</evidence>
<sequence length="160" mass="18214">MRLLFVTMFTTCYHTWMTNPSTKAFAFDDKSDADYKGNVISNASFSKFLAPGLRLGWMEVPERVQNVLKTNAYASSGGCFNHYISCIIAVALQEGLVKDHVLMVRKVFHSQLNTLCDALDKYIPGQFSYQRPKGGYFLWVTFSPEVDCDKWNVICQKNTL</sequence>
<dbReference type="InterPro" id="IPR004839">
    <property type="entry name" value="Aminotransferase_I/II_large"/>
</dbReference>
<dbReference type="Proteomes" id="UP001163046">
    <property type="component" value="Unassembled WGS sequence"/>
</dbReference>
<name>A0A9X0CLU8_9CNID</name>
<keyword evidence="3" id="KW-1185">Reference proteome</keyword>
<organism evidence="2 3">
    <name type="scientific">Desmophyllum pertusum</name>
    <dbReference type="NCBI Taxonomy" id="174260"/>
    <lineage>
        <taxon>Eukaryota</taxon>
        <taxon>Metazoa</taxon>
        <taxon>Cnidaria</taxon>
        <taxon>Anthozoa</taxon>
        <taxon>Hexacorallia</taxon>
        <taxon>Scleractinia</taxon>
        <taxon>Caryophylliina</taxon>
        <taxon>Caryophylliidae</taxon>
        <taxon>Desmophyllum</taxon>
    </lineage>
</organism>
<accession>A0A9X0CLU8</accession>
<dbReference type="Gene3D" id="3.90.1150.10">
    <property type="entry name" value="Aspartate Aminotransferase, domain 1"/>
    <property type="match status" value="1"/>
</dbReference>
<dbReference type="AlphaFoldDB" id="A0A9X0CLU8"/>
<dbReference type="SUPFAM" id="SSF53383">
    <property type="entry name" value="PLP-dependent transferases"/>
    <property type="match status" value="1"/>
</dbReference>
<dbReference type="PANTHER" id="PTHR42858:SF1">
    <property type="entry name" value="LD15494P"/>
    <property type="match status" value="1"/>
</dbReference>
<dbReference type="GO" id="GO:0030170">
    <property type="term" value="F:pyridoxal phosphate binding"/>
    <property type="evidence" value="ECO:0007669"/>
    <property type="project" value="InterPro"/>
</dbReference>
<dbReference type="InterPro" id="IPR015422">
    <property type="entry name" value="PyrdxlP-dep_Trfase_small"/>
</dbReference>
<dbReference type="Pfam" id="PF00155">
    <property type="entry name" value="Aminotran_1_2"/>
    <property type="match status" value="1"/>
</dbReference>
<evidence type="ECO:0000313" key="3">
    <source>
        <dbReference type="Proteomes" id="UP001163046"/>
    </source>
</evidence>
<dbReference type="InterPro" id="IPR015421">
    <property type="entry name" value="PyrdxlP-dep_Trfase_major"/>
</dbReference>
<dbReference type="Gene3D" id="3.40.640.10">
    <property type="entry name" value="Type I PLP-dependent aspartate aminotransferase-like (Major domain)"/>
    <property type="match status" value="1"/>
</dbReference>